<dbReference type="PIRSF" id="PIRSF004923">
    <property type="entry name" value="RseC"/>
    <property type="match status" value="1"/>
</dbReference>
<dbReference type="RefSeq" id="WP_372264807.1">
    <property type="nucleotide sequence ID" value="NZ_JBFRUW010000005.1"/>
</dbReference>
<keyword evidence="1" id="KW-1133">Transmembrane helix</keyword>
<dbReference type="PANTHER" id="PTHR35867">
    <property type="entry name" value="PROTEIN RSEC"/>
    <property type="match status" value="1"/>
</dbReference>
<organism evidence="2 3">
    <name type="scientific">Vibrio gallaecicus</name>
    <dbReference type="NCBI Taxonomy" id="552386"/>
    <lineage>
        <taxon>Bacteria</taxon>
        <taxon>Pseudomonadati</taxon>
        <taxon>Pseudomonadota</taxon>
        <taxon>Gammaproteobacteria</taxon>
        <taxon>Vibrionales</taxon>
        <taxon>Vibrionaceae</taxon>
        <taxon>Vibrio</taxon>
    </lineage>
</organism>
<dbReference type="Proteomes" id="UP001570417">
    <property type="component" value="Unassembled WGS sequence"/>
</dbReference>
<reference evidence="2 3" key="1">
    <citation type="journal article" date="2024" name="ISME J.">
        <title>Tailless and filamentous prophages are predominant in marine Vibrio.</title>
        <authorList>
            <person name="Steensen K."/>
            <person name="Seneca J."/>
            <person name="Bartlau N."/>
            <person name="Yu X.A."/>
            <person name="Hussain F.A."/>
            <person name="Polz M.F."/>
        </authorList>
    </citation>
    <scope>NUCLEOTIDE SEQUENCE [LARGE SCALE GENOMIC DNA]</scope>
    <source>
        <strain evidence="2 3">10N.222.51.A1</strain>
    </source>
</reference>
<name>A0ABV4N771_9VIBR</name>
<dbReference type="PANTHER" id="PTHR35867:SF1">
    <property type="entry name" value="PROTEIN RSEC"/>
    <property type="match status" value="1"/>
</dbReference>
<evidence type="ECO:0000313" key="3">
    <source>
        <dbReference type="Proteomes" id="UP001570417"/>
    </source>
</evidence>
<keyword evidence="1" id="KW-0472">Membrane</keyword>
<feature type="transmembrane region" description="Helical" evidence="1">
    <location>
        <begin position="114"/>
        <end position="134"/>
    </location>
</feature>
<keyword evidence="3" id="KW-1185">Reference proteome</keyword>
<comment type="caution">
    <text evidence="2">The sequence shown here is derived from an EMBL/GenBank/DDBJ whole genome shotgun (WGS) entry which is preliminary data.</text>
</comment>
<sequence>MMTALATVSSVETKGSQFLVHLSCEQQTSCSGCSSQKSCGTGIVTKAVGNKSLFWQLTTKSLVKAGQVVEIGFPEKSLLQSAALVYLVPLFMMMLGAAIGQLVLQPLLAGEEGIVILMAAIFTVIGIQIAKHFAKPIEDKSQQQVVLVRVLGDPLI</sequence>
<dbReference type="Pfam" id="PF04246">
    <property type="entry name" value="RseC_MucC"/>
    <property type="match status" value="1"/>
</dbReference>
<dbReference type="InterPro" id="IPR026268">
    <property type="entry name" value="RseC"/>
</dbReference>
<proteinExistence type="predicted"/>
<gene>
    <name evidence="2" type="ORF">AB4566_02920</name>
</gene>
<evidence type="ECO:0000313" key="2">
    <source>
        <dbReference type="EMBL" id="MFA0567226.1"/>
    </source>
</evidence>
<feature type="transmembrane region" description="Helical" evidence="1">
    <location>
        <begin position="83"/>
        <end position="108"/>
    </location>
</feature>
<dbReference type="EMBL" id="JBFRUW010000005">
    <property type="protein sequence ID" value="MFA0567226.1"/>
    <property type="molecule type" value="Genomic_DNA"/>
</dbReference>
<protein>
    <submittedName>
        <fullName evidence="2">SoxR reducing system RseC family protein</fullName>
    </submittedName>
</protein>
<dbReference type="InterPro" id="IPR007359">
    <property type="entry name" value="SigmaE_reg_RseC_MucC"/>
</dbReference>
<keyword evidence="1" id="KW-0812">Transmembrane</keyword>
<accession>A0ABV4N771</accession>
<evidence type="ECO:0000256" key="1">
    <source>
        <dbReference type="SAM" id="Phobius"/>
    </source>
</evidence>